<sequence>MVRSAPRVTGLSPKEGPPGTRIIVRGENLGNNAHDLLSVSICGVECVFQAEWQSPSKILCRSGNGQGLGDVVVTTKSGGRGACTVQFRGFMDAVGPTNETAVWVDDSRFIEGAGRSQPATSTGFVEGQDPLALSDEPSVCIYSEEQLLEMFGDGSGNITRENFIPAWYLLENHSGATLDDLKHGLKHMQSQTKHQGGDGPTAFLKSHLGSYFECIDTLDNLEVRFGEDSDKFLENVDSLLDRISSARDLSNRTYEAVFQRRQKIDLYRHCISTVNRFHYVFDLLSSIHKNIKTRHFRAVVTDHKKLQQLLGKSQVKGLQDVFREVEAKVNSLRNTLRDELKQMPGEPENQIQTCRNLSELGDEGDFGWECITDVHTYIMGKMLEIYSSYFTDVASAVYDLKRCLQSKIFQHIIFHIQVASPFDLEGDTFDEPIIVEPTSAHRVKHEPITSSTSICQLIRVVSEALAKSLDHLNRLCEAYFQGEMKKTGKDIVLSSDQSKFARQKEMVVEAVELYVVIIQCALKSREAMIKSEEFLEAVGSVVRVRKAVTGHCESSFLLRTLLVALKKSVVFALLDRGVSGNTDDENNGKAFGITKNHTDRVLL</sequence>
<evidence type="ECO:0000256" key="7">
    <source>
        <dbReference type="RuleBase" id="RU365069"/>
    </source>
</evidence>
<keyword evidence="5 7" id="KW-0268">Exocytosis</keyword>
<dbReference type="OrthoDB" id="26242at2759"/>
<dbReference type="Pfam" id="PF01833">
    <property type="entry name" value="TIG"/>
    <property type="match status" value="1"/>
</dbReference>
<organism evidence="11 12">
    <name type="scientific">Ramazzottius varieornatus</name>
    <name type="common">Water bear</name>
    <name type="synonym">Tardigrade</name>
    <dbReference type="NCBI Taxonomy" id="947166"/>
    <lineage>
        <taxon>Eukaryota</taxon>
        <taxon>Metazoa</taxon>
        <taxon>Ecdysozoa</taxon>
        <taxon>Tardigrada</taxon>
        <taxon>Eutardigrada</taxon>
        <taxon>Parachela</taxon>
        <taxon>Hypsibioidea</taxon>
        <taxon>Ramazzottiidae</taxon>
        <taxon>Ramazzottius</taxon>
    </lineage>
</organism>
<protein>
    <recommendedName>
        <fullName evidence="3 7">Exocyst complex component 2</fullName>
    </recommendedName>
</protein>
<gene>
    <name evidence="11" type="primary">RvY_10586</name>
    <name evidence="11" type="synonym">RvY_10586.1</name>
    <name evidence="11" type="ORF">RvY_10586-1</name>
</gene>
<evidence type="ECO:0000313" key="11">
    <source>
        <dbReference type="EMBL" id="GAU99613.1"/>
    </source>
</evidence>
<dbReference type="GO" id="GO:0006893">
    <property type="term" value="P:Golgi to plasma membrane transport"/>
    <property type="evidence" value="ECO:0007669"/>
    <property type="project" value="UniProtKB-UniRule"/>
</dbReference>
<keyword evidence="6 7" id="KW-0653">Protein transport</keyword>
<dbReference type="InterPro" id="IPR013783">
    <property type="entry name" value="Ig-like_fold"/>
</dbReference>
<evidence type="ECO:0000256" key="6">
    <source>
        <dbReference type="ARBA" id="ARBA00022927"/>
    </source>
</evidence>
<comment type="subunit">
    <text evidence="7">Component of the exocyst complex.</text>
</comment>
<dbReference type="Gene3D" id="2.60.40.10">
    <property type="entry name" value="Immunoglobulins"/>
    <property type="match status" value="1"/>
</dbReference>
<comment type="similarity">
    <text evidence="2 7">Belongs to the SEC5 family.</text>
</comment>
<feature type="domain" description="IPT/TIG" evidence="9">
    <location>
        <begin position="6"/>
        <end position="82"/>
    </location>
</feature>
<dbReference type="EMBL" id="BDGG01000005">
    <property type="protein sequence ID" value="GAU99613.1"/>
    <property type="molecule type" value="Genomic_DNA"/>
</dbReference>
<keyword evidence="12" id="KW-1185">Reference proteome</keyword>
<dbReference type="AlphaFoldDB" id="A0A1D1VL20"/>
<evidence type="ECO:0000259" key="9">
    <source>
        <dbReference type="Pfam" id="PF01833"/>
    </source>
</evidence>
<proteinExistence type="inferred from homology"/>
<dbReference type="PANTHER" id="PTHR13043">
    <property type="entry name" value="EXOCYST COMPLEX COMPONENT SEC5"/>
    <property type="match status" value="1"/>
</dbReference>
<keyword evidence="4 7" id="KW-0813">Transport</keyword>
<dbReference type="InterPro" id="IPR014756">
    <property type="entry name" value="Ig_E-set"/>
</dbReference>
<evidence type="ECO:0000256" key="5">
    <source>
        <dbReference type="ARBA" id="ARBA00022483"/>
    </source>
</evidence>
<dbReference type="CDD" id="cd00603">
    <property type="entry name" value="IPT_PCSR"/>
    <property type="match status" value="1"/>
</dbReference>
<dbReference type="Pfam" id="PF15469">
    <property type="entry name" value="Sec5"/>
    <property type="match status" value="1"/>
</dbReference>
<dbReference type="SUPFAM" id="SSF81296">
    <property type="entry name" value="E set domains"/>
    <property type="match status" value="1"/>
</dbReference>
<evidence type="ECO:0000256" key="4">
    <source>
        <dbReference type="ARBA" id="ARBA00022448"/>
    </source>
</evidence>
<dbReference type="GO" id="GO:0006887">
    <property type="term" value="P:exocytosis"/>
    <property type="evidence" value="ECO:0007669"/>
    <property type="project" value="UniProtKB-KW"/>
</dbReference>
<accession>A0A1D1VL20</accession>
<evidence type="ECO:0000313" key="12">
    <source>
        <dbReference type="Proteomes" id="UP000186922"/>
    </source>
</evidence>
<dbReference type="InterPro" id="IPR029175">
    <property type="entry name" value="EXOC2/Sec5"/>
</dbReference>
<dbReference type="InterPro" id="IPR002909">
    <property type="entry name" value="IPT_dom"/>
</dbReference>
<evidence type="ECO:0000259" key="10">
    <source>
        <dbReference type="Pfam" id="PF15469"/>
    </source>
</evidence>
<evidence type="ECO:0000256" key="2">
    <source>
        <dbReference type="ARBA" id="ARBA00010578"/>
    </source>
</evidence>
<comment type="function">
    <text evidence="1 7">Component of the exocyst complex involved in the docking of exocytic vesicles with fusion sites on the plasma membrane.</text>
</comment>
<evidence type="ECO:0000256" key="1">
    <source>
        <dbReference type="ARBA" id="ARBA00002660"/>
    </source>
</evidence>
<dbReference type="STRING" id="947166.A0A1D1VL20"/>
<feature type="domain" description="Exocyst complex component EXOC2/Sec5 N-terminal" evidence="10">
    <location>
        <begin position="129"/>
        <end position="523"/>
    </location>
</feature>
<comment type="caution">
    <text evidence="11">The sequence shown here is derived from an EMBL/GenBank/DDBJ whole genome shotgun (WGS) entry which is preliminary data.</text>
</comment>
<evidence type="ECO:0000256" key="3">
    <source>
        <dbReference type="ARBA" id="ARBA00017526"/>
    </source>
</evidence>
<dbReference type="InterPro" id="IPR039481">
    <property type="entry name" value="EXOC2/Sec5_N_dom"/>
</dbReference>
<dbReference type="FunFam" id="2.60.40.10:FF:000196">
    <property type="entry name" value="Exocyst complex component 2"/>
    <property type="match status" value="1"/>
</dbReference>
<keyword evidence="8" id="KW-0175">Coiled coil</keyword>
<feature type="coiled-coil region" evidence="8">
    <location>
        <begin position="315"/>
        <end position="342"/>
    </location>
</feature>
<dbReference type="Proteomes" id="UP000186922">
    <property type="component" value="Unassembled WGS sequence"/>
</dbReference>
<dbReference type="GO" id="GO:0000145">
    <property type="term" value="C:exocyst"/>
    <property type="evidence" value="ECO:0007669"/>
    <property type="project" value="UniProtKB-UniRule"/>
</dbReference>
<dbReference type="PANTHER" id="PTHR13043:SF1">
    <property type="entry name" value="EXOCYST COMPLEX COMPONENT 2"/>
    <property type="match status" value="1"/>
</dbReference>
<name>A0A1D1VL20_RAMVA</name>
<dbReference type="GO" id="GO:0015031">
    <property type="term" value="P:protein transport"/>
    <property type="evidence" value="ECO:0007669"/>
    <property type="project" value="UniProtKB-KW"/>
</dbReference>
<evidence type="ECO:0000256" key="8">
    <source>
        <dbReference type="SAM" id="Coils"/>
    </source>
</evidence>
<reference evidence="11 12" key="1">
    <citation type="journal article" date="2016" name="Nat. Commun.">
        <title>Extremotolerant tardigrade genome and improved radiotolerance of human cultured cells by tardigrade-unique protein.</title>
        <authorList>
            <person name="Hashimoto T."/>
            <person name="Horikawa D.D."/>
            <person name="Saito Y."/>
            <person name="Kuwahara H."/>
            <person name="Kozuka-Hata H."/>
            <person name="Shin-I T."/>
            <person name="Minakuchi Y."/>
            <person name="Ohishi K."/>
            <person name="Motoyama A."/>
            <person name="Aizu T."/>
            <person name="Enomoto A."/>
            <person name="Kondo K."/>
            <person name="Tanaka S."/>
            <person name="Hara Y."/>
            <person name="Koshikawa S."/>
            <person name="Sagara H."/>
            <person name="Miura T."/>
            <person name="Yokobori S."/>
            <person name="Miyagawa K."/>
            <person name="Suzuki Y."/>
            <person name="Kubo T."/>
            <person name="Oyama M."/>
            <person name="Kohara Y."/>
            <person name="Fujiyama A."/>
            <person name="Arakawa K."/>
            <person name="Katayama T."/>
            <person name="Toyoda A."/>
            <person name="Kunieda T."/>
        </authorList>
    </citation>
    <scope>NUCLEOTIDE SEQUENCE [LARGE SCALE GENOMIC DNA]</scope>
    <source>
        <strain evidence="11 12">YOKOZUNA-1</strain>
    </source>
</reference>